<evidence type="ECO:0000313" key="2">
    <source>
        <dbReference type="EMBL" id="AIN98416.1"/>
    </source>
</evidence>
<reference evidence="2" key="1">
    <citation type="journal article" date="2015" name="Sci. Rep.">
        <title>The genome of Leishmania panamensis: insights into genomics of the L. (Viannia) subgenus.</title>
        <authorList>
            <person name="Llanes A."/>
            <person name="Restrepo C.M."/>
            <person name="Vecchio G.D."/>
            <person name="Anguizola F.J."/>
            <person name="Lleonart R."/>
        </authorList>
    </citation>
    <scope>NUCLEOTIDE SEQUENCE [LARGE SCALE GENOMIC DNA]</scope>
    <source>
        <strain evidence="2">MHOM/PA/94/PSC-1</strain>
    </source>
</reference>
<feature type="compositionally biased region" description="Low complexity" evidence="1">
    <location>
        <begin position="112"/>
        <end position="127"/>
    </location>
</feature>
<dbReference type="EMBL" id="CP009391">
    <property type="protein sequence ID" value="AIN98416.1"/>
    <property type="molecule type" value="Genomic_DNA"/>
</dbReference>
<dbReference type="PANTHER" id="PTHR36685">
    <property type="match status" value="1"/>
</dbReference>
<proteinExistence type="predicted"/>
<dbReference type="OrthoDB" id="268053at2759"/>
<accession>A0A088S9V2</accession>
<organism evidence="2">
    <name type="scientific">Leishmania panamensis</name>
    <dbReference type="NCBI Taxonomy" id="5679"/>
    <lineage>
        <taxon>Eukaryota</taxon>
        <taxon>Discoba</taxon>
        <taxon>Euglenozoa</taxon>
        <taxon>Kinetoplastea</taxon>
        <taxon>Metakinetoplastina</taxon>
        <taxon>Trypanosomatida</taxon>
        <taxon>Trypanosomatidae</taxon>
        <taxon>Leishmaniinae</taxon>
        <taxon>Leishmania</taxon>
        <taxon>Leishmania guyanensis species complex</taxon>
    </lineage>
</organism>
<protein>
    <submittedName>
        <fullName evidence="2">Uncharacterized protein</fullName>
    </submittedName>
</protein>
<dbReference type="RefSeq" id="XP_010699123.1">
    <property type="nucleotide sequence ID" value="XM_010700821.1"/>
</dbReference>
<feature type="region of interest" description="Disordered" evidence="1">
    <location>
        <begin position="1"/>
        <end position="38"/>
    </location>
</feature>
<dbReference type="AlphaFoldDB" id="A0A088S9V2"/>
<feature type="non-terminal residue" evidence="2">
    <location>
        <position position="494"/>
    </location>
</feature>
<dbReference type="GeneID" id="22575167"/>
<feature type="compositionally biased region" description="Basic residues" evidence="1">
    <location>
        <begin position="1"/>
        <end position="20"/>
    </location>
</feature>
<feature type="region of interest" description="Disordered" evidence="1">
    <location>
        <begin position="111"/>
        <end position="130"/>
    </location>
</feature>
<evidence type="ECO:0000256" key="1">
    <source>
        <dbReference type="SAM" id="MobiDB-lite"/>
    </source>
</evidence>
<gene>
    <name evidence="2" type="ORF">LPMP_221210</name>
</gene>
<dbReference type="VEuPathDB" id="TriTrypDB:LPMP_221210"/>
<sequence>MHSSRTRQRAQPPHHHHHHQQQQQRPALNRNHFSPQSTVRGTLRGASIANSRCEEDNISSLNPETKTSAKAQEYLLPLRPTCSQRATSRSFLSMHGSRETEVDITTNGKEFATASSSPSSSSTISPSMYPTPLSIEHELAETQRELKRLQMQLRRSSKLERQREEYISGLEATVDAQRRDNLLLRHHLARRQLLAEALQEDNRALLEAQQRPITHTQPLITHNSTGTMTVAPTRIASGIGSEQPSPYSSGFHMQLPERQSNFAGTSPPLSPTQSMSPSYHHTYRATQGPHEHELPLHSPKVTAIHDRRAQTQLAHTASACVSADPEELPHLQSLLHQHRTAAKISPTHAHYTTRSSFASQTQPLSVDDESLFSRTIQSSASQDAHTVIESIFLTTEQTTPQEPLSLLRINSAEIVNATENSPHNSSHLFNNEDTQHPKHHIPAHNAGSTLHPLHRRIVPYKVSSTQGHHHFPQHEAEMAALRDEMEEQAAEMSA</sequence>
<name>A0A088S9V2_LEIPA</name>
<dbReference type="PANTHER" id="PTHR36685:SF1">
    <property type="match status" value="1"/>
</dbReference>